<dbReference type="EMBL" id="JAULJE010000011">
    <property type="protein sequence ID" value="KAK1337143.1"/>
    <property type="molecule type" value="Genomic_DNA"/>
</dbReference>
<evidence type="ECO:0000313" key="2">
    <source>
        <dbReference type="EMBL" id="KAK1337143.1"/>
    </source>
</evidence>
<protein>
    <submittedName>
        <fullName evidence="2">Uncharacterized protein</fullName>
    </submittedName>
</protein>
<dbReference type="Proteomes" id="UP001177744">
    <property type="component" value="Unassembled WGS sequence"/>
</dbReference>
<sequence length="223" mass="24561">MFPQGFPQRTRGTAPAGPGRWAGGGRRAQRLAEAGGGLTDGENPMAPPPPGVAPPPRLAFLGNRSPGRRKTLSPASSVQDNLNRRAMAQKPMSIAEAERMNLVAQDQIWRYRLKAETEAQQNWARNWGFLTTPLEELIECEDEPPTPKPRIELPQRFHIRAVTPVEKYIKVLPSPPVPKTTQGFIGWRSGVPGLNKCLEYGAESRSCKGAFAKELGWPKQGIH</sequence>
<dbReference type="InterPro" id="IPR020339">
    <property type="entry name" value="C20orf85-like"/>
</dbReference>
<reference evidence="2" key="1">
    <citation type="submission" date="2023-06" db="EMBL/GenBank/DDBJ databases">
        <title>Reference genome for the Northern bat (Eptesicus nilssonii), a most northern bat species.</title>
        <authorList>
            <person name="Laine V.N."/>
            <person name="Pulliainen A.T."/>
            <person name="Lilley T.M."/>
        </authorList>
    </citation>
    <scope>NUCLEOTIDE SEQUENCE</scope>
    <source>
        <strain evidence="2">BLF_Eptnil</strain>
        <tissue evidence="2">Kidney</tissue>
    </source>
</reference>
<accession>A0AA40HTG5</accession>
<dbReference type="PANTHER" id="PTHR31909:SF3">
    <property type="entry name" value="SIMILAR TO PROTEIN C20ORF85 HOMOLOG"/>
    <property type="match status" value="1"/>
</dbReference>
<comment type="caution">
    <text evidence="2">The sequence shown here is derived from an EMBL/GenBank/DDBJ whole genome shotgun (WGS) entry which is preliminary data.</text>
</comment>
<dbReference type="AlphaFoldDB" id="A0AA40HTG5"/>
<feature type="compositionally biased region" description="Pro residues" evidence="1">
    <location>
        <begin position="45"/>
        <end position="57"/>
    </location>
</feature>
<evidence type="ECO:0000256" key="1">
    <source>
        <dbReference type="SAM" id="MobiDB-lite"/>
    </source>
</evidence>
<name>A0AA40HTG5_CNENI</name>
<feature type="region of interest" description="Disordered" evidence="1">
    <location>
        <begin position="1"/>
        <end position="83"/>
    </location>
</feature>
<proteinExistence type="predicted"/>
<gene>
    <name evidence="2" type="ORF">QTO34_001765</name>
</gene>
<keyword evidence="3" id="KW-1185">Reference proteome</keyword>
<dbReference type="Pfam" id="PF14945">
    <property type="entry name" value="LLC1"/>
    <property type="match status" value="1"/>
</dbReference>
<evidence type="ECO:0000313" key="3">
    <source>
        <dbReference type="Proteomes" id="UP001177744"/>
    </source>
</evidence>
<dbReference type="PANTHER" id="PTHR31909">
    <property type="entry name" value="CHROMOSOME 20 ORF85 FAMILY MEMBER"/>
    <property type="match status" value="1"/>
</dbReference>
<organism evidence="2 3">
    <name type="scientific">Cnephaeus nilssonii</name>
    <name type="common">Northern bat</name>
    <name type="synonym">Eptesicus nilssonii</name>
    <dbReference type="NCBI Taxonomy" id="3371016"/>
    <lineage>
        <taxon>Eukaryota</taxon>
        <taxon>Metazoa</taxon>
        <taxon>Chordata</taxon>
        <taxon>Craniata</taxon>
        <taxon>Vertebrata</taxon>
        <taxon>Euteleostomi</taxon>
        <taxon>Mammalia</taxon>
        <taxon>Eutheria</taxon>
        <taxon>Laurasiatheria</taxon>
        <taxon>Chiroptera</taxon>
        <taxon>Yangochiroptera</taxon>
        <taxon>Vespertilionidae</taxon>
        <taxon>Cnephaeus</taxon>
    </lineage>
</organism>